<keyword evidence="3" id="KW-0805">Transcription regulation</keyword>
<evidence type="ECO:0000256" key="2">
    <source>
        <dbReference type="ARBA" id="ARBA00022737"/>
    </source>
</evidence>
<evidence type="ECO:0000256" key="8">
    <source>
        <dbReference type="ARBA" id="ARBA00037973"/>
    </source>
</evidence>
<evidence type="ECO:0000256" key="5">
    <source>
        <dbReference type="ARBA" id="ARBA00023159"/>
    </source>
</evidence>
<dbReference type="GO" id="GO:0003677">
    <property type="term" value="F:DNA binding"/>
    <property type="evidence" value="ECO:0007669"/>
    <property type="project" value="UniProtKB-KW"/>
</dbReference>
<dbReference type="InterPro" id="IPR036955">
    <property type="entry name" value="AP2/ERF_dom_sf"/>
</dbReference>
<dbReference type="Proteomes" id="UP000796880">
    <property type="component" value="Unassembled WGS sequence"/>
</dbReference>
<dbReference type="Gene3D" id="3.30.730.10">
    <property type="entry name" value="AP2/ERF domain"/>
    <property type="match status" value="2"/>
</dbReference>
<dbReference type="PANTHER" id="PTHR32467:SF226">
    <property type="entry name" value="AP2_ERF DOMAIN-CONTAINING PROTEIN"/>
    <property type="match status" value="1"/>
</dbReference>
<accession>A0A8K0E9W5</accession>
<evidence type="ECO:0000256" key="3">
    <source>
        <dbReference type="ARBA" id="ARBA00023015"/>
    </source>
</evidence>
<dbReference type="SMART" id="SM00380">
    <property type="entry name" value="AP2"/>
    <property type="match status" value="2"/>
</dbReference>
<keyword evidence="5" id="KW-0010">Activator</keyword>
<reference evidence="10" key="1">
    <citation type="submission" date="2020-03" db="EMBL/GenBank/DDBJ databases">
        <title>A high-quality chromosome-level genome assembly of a woody plant with both climbing and erect habits, Rhamnella rubrinervis.</title>
        <authorList>
            <person name="Lu Z."/>
            <person name="Yang Y."/>
            <person name="Zhu X."/>
            <person name="Sun Y."/>
        </authorList>
    </citation>
    <scope>NUCLEOTIDE SEQUENCE</scope>
    <source>
        <strain evidence="10">BYM</strain>
        <tissue evidence="10">Leaf</tissue>
    </source>
</reference>
<keyword evidence="7" id="KW-0539">Nucleus</keyword>
<comment type="subcellular location">
    <subcellularLocation>
        <location evidence="1">Nucleus</location>
    </subcellularLocation>
</comment>
<feature type="domain" description="AP2/ERF" evidence="9">
    <location>
        <begin position="148"/>
        <end position="204"/>
    </location>
</feature>
<dbReference type="FunFam" id="3.30.730.10:FF:000002">
    <property type="entry name" value="AP2-like ethylene-responsive transcription factor"/>
    <property type="match status" value="1"/>
</dbReference>
<evidence type="ECO:0000256" key="4">
    <source>
        <dbReference type="ARBA" id="ARBA00023125"/>
    </source>
</evidence>
<evidence type="ECO:0000313" key="11">
    <source>
        <dbReference type="Proteomes" id="UP000796880"/>
    </source>
</evidence>
<dbReference type="EMBL" id="VOIH02000007">
    <property type="protein sequence ID" value="KAF3442084.1"/>
    <property type="molecule type" value="Genomic_DNA"/>
</dbReference>
<dbReference type="PRINTS" id="PR00367">
    <property type="entry name" value="ETHRSPELEMNT"/>
</dbReference>
<evidence type="ECO:0000259" key="9">
    <source>
        <dbReference type="PROSITE" id="PS51032"/>
    </source>
</evidence>
<keyword evidence="11" id="KW-1185">Reference proteome</keyword>
<protein>
    <recommendedName>
        <fullName evidence="9">AP2/ERF domain-containing protein</fullName>
    </recommendedName>
</protein>
<dbReference type="PANTHER" id="PTHR32467">
    <property type="entry name" value="AP2-LIKE ETHYLENE-RESPONSIVE TRANSCRIPTION FACTOR"/>
    <property type="match status" value="1"/>
</dbReference>
<feature type="domain" description="AP2/ERF" evidence="9">
    <location>
        <begin position="240"/>
        <end position="297"/>
    </location>
</feature>
<evidence type="ECO:0000313" key="10">
    <source>
        <dbReference type="EMBL" id="KAF3442084.1"/>
    </source>
</evidence>
<comment type="similarity">
    <text evidence="8">Belongs to the AP2/ERF transcription factor family. AP2 subfamily.</text>
</comment>
<organism evidence="10 11">
    <name type="scientific">Rhamnella rubrinervis</name>
    <dbReference type="NCBI Taxonomy" id="2594499"/>
    <lineage>
        <taxon>Eukaryota</taxon>
        <taxon>Viridiplantae</taxon>
        <taxon>Streptophyta</taxon>
        <taxon>Embryophyta</taxon>
        <taxon>Tracheophyta</taxon>
        <taxon>Spermatophyta</taxon>
        <taxon>Magnoliopsida</taxon>
        <taxon>eudicotyledons</taxon>
        <taxon>Gunneridae</taxon>
        <taxon>Pentapetalae</taxon>
        <taxon>rosids</taxon>
        <taxon>fabids</taxon>
        <taxon>Rosales</taxon>
        <taxon>Rhamnaceae</taxon>
        <taxon>rhamnoid group</taxon>
        <taxon>Rhamneae</taxon>
        <taxon>Rhamnella</taxon>
    </lineage>
</organism>
<gene>
    <name evidence="10" type="ORF">FNV43_RR16000</name>
</gene>
<dbReference type="InterPro" id="IPR001471">
    <property type="entry name" value="AP2/ERF_dom"/>
</dbReference>
<sequence length="478" mass="52652">MLDLNLSVVSSDSVADKLLHHLSNSQMESSGSFNSSNVTADDDCSNADDAFAYTFGILKQNDVGDGTVGSQARQVVEDVEDEDNSCTRTIQLFPVTGTVRSSGSSSGRQWLGLSSSWEANYDGLVEQRIVTPQPVKKSRRGPRSRSSQYRGVTFYRRTGRWESHIWDCGKQVYLGGFDTAHAAARAYDRAAIKFRGMDADINFNISDYDDDIKQMSNFTKEEFVHILRRQSTGFSRGSSKYRGVTLHKCGRWEARMGQLLGKKYIYLGLFDSEIEAARAYDKAAIKCNGREAVTNFEPSSYVVEISSEAGNEVSEQNLDLNLGMAPFSASHGKKENTNTSGFQFQSGCNDIPVHMRERIENSVSATVRTQLPHGYGVASEHSSIMSGMNSNFLPIGMERAIEKRMDVNSLSTWPWQIQGFNGGAPSVPLFSTAASSGFPSSTTSSTAAVSQPNFPNTSILHHFPPSITNNIPHFYCRS</sequence>
<evidence type="ECO:0000256" key="7">
    <source>
        <dbReference type="ARBA" id="ARBA00023242"/>
    </source>
</evidence>
<keyword evidence="2" id="KW-0677">Repeat</keyword>
<dbReference type="SUPFAM" id="SSF54171">
    <property type="entry name" value="DNA-binding domain"/>
    <property type="match status" value="2"/>
</dbReference>
<dbReference type="InterPro" id="IPR016177">
    <property type="entry name" value="DNA-bd_dom_sf"/>
</dbReference>
<dbReference type="OrthoDB" id="207175at2759"/>
<keyword evidence="6" id="KW-0804">Transcription</keyword>
<dbReference type="PROSITE" id="PS51032">
    <property type="entry name" value="AP2_ERF"/>
    <property type="match status" value="2"/>
</dbReference>
<keyword evidence="4" id="KW-0238">DNA-binding</keyword>
<evidence type="ECO:0000256" key="1">
    <source>
        <dbReference type="ARBA" id="ARBA00004123"/>
    </source>
</evidence>
<proteinExistence type="inferred from homology"/>
<dbReference type="GO" id="GO:0005634">
    <property type="term" value="C:nucleus"/>
    <property type="evidence" value="ECO:0007669"/>
    <property type="project" value="UniProtKB-SubCell"/>
</dbReference>
<evidence type="ECO:0000256" key="6">
    <source>
        <dbReference type="ARBA" id="ARBA00023163"/>
    </source>
</evidence>
<dbReference type="FunFam" id="3.30.730.10:FF:000004">
    <property type="entry name" value="AP2-like ethylene-responsive transcription factor"/>
    <property type="match status" value="1"/>
</dbReference>
<dbReference type="AlphaFoldDB" id="A0A8K0E9W5"/>
<dbReference type="GO" id="GO:0003700">
    <property type="term" value="F:DNA-binding transcription factor activity"/>
    <property type="evidence" value="ECO:0007669"/>
    <property type="project" value="InterPro"/>
</dbReference>
<dbReference type="Pfam" id="PF00847">
    <property type="entry name" value="AP2"/>
    <property type="match status" value="2"/>
</dbReference>
<name>A0A8K0E9W5_9ROSA</name>
<dbReference type="CDD" id="cd00018">
    <property type="entry name" value="AP2"/>
    <property type="match status" value="2"/>
</dbReference>
<comment type="caution">
    <text evidence="10">The sequence shown here is derived from an EMBL/GenBank/DDBJ whole genome shotgun (WGS) entry which is preliminary data.</text>
</comment>